<feature type="domain" description="HTH arsR-type" evidence="2">
    <location>
        <begin position="11"/>
        <end position="99"/>
    </location>
</feature>
<evidence type="ECO:0000256" key="1">
    <source>
        <dbReference type="ARBA" id="ARBA00023125"/>
    </source>
</evidence>
<dbReference type="SMART" id="SM00418">
    <property type="entry name" value="HTH_ARSR"/>
    <property type="match status" value="1"/>
</dbReference>
<dbReference type="InterPro" id="IPR036388">
    <property type="entry name" value="WH-like_DNA-bd_sf"/>
</dbReference>
<evidence type="ECO:0000259" key="2">
    <source>
        <dbReference type="SMART" id="SM00418"/>
    </source>
</evidence>
<dbReference type="Proteomes" id="UP001235840">
    <property type="component" value="Unassembled WGS sequence"/>
</dbReference>
<dbReference type="InterPro" id="IPR001845">
    <property type="entry name" value="HTH_ArsR_DNA-bd_dom"/>
</dbReference>
<gene>
    <name evidence="3" type="ORF">J2S11_000389</name>
</gene>
<dbReference type="Gene3D" id="1.10.10.10">
    <property type="entry name" value="Winged helix-like DNA-binding domain superfamily/Winged helix DNA-binding domain"/>
    <property type="match status" value="1"/>
</dbReference>
<keyword evidence="4" id="KW-1185">Reference proteome</keyword>
<dbReference type="PANTHER" id="PTHR38600:SF2">
    <property type="entry name" value="SLL0088 PROTEIN"/>
    <property type="match status" value="1"/>
</dbReference>
<dbReference type="RefSeq" id="WP_307390147.1">
    <property type="nucleotide sequence ID" value="NZ_BAAADK010000021.1"/>
</dbReference>
<reference evidence="3 4" key="1">
    <citation type="submission" date="2023-07" db="EMBL/GenBank/DDBJ databases">
        <title>Genomic Encyclopedia of Type Strains, Phase IV (KMG-IV): sequencing the most valuable type-strain genomes for metagenomic binning, comparative biology and taxonomic classification.</title>
        <authorList>
            <person name="Goeker M."/>
        </authorList>
    </citation>
    <scope>NUCLEOTIDE SEQUENCE [LARGE SCALE GENOMIC DNA]</scope>
    <source>
        <strain evidence="3 4">DSM 12751</strain>
    </source>
</reference>
<dbReference type="EMBL" id="JAUSTY010000001">
    <property type="protein sequence ID" value="MDQ0164490.1"/>
    <property type="molecule type" value="Genomic_DNA"/>
</dbReference>
<dbReference type="InterPro" id="IPR036390">
    <property type="entry name" value="WH_DNA-bd_sf"/>
</dbReference>
<sequence length="195" mass="22438">MKEVYEIKNIEQLKAIGDPLRIKILWKIIEQSMTGKMIGDSLGLPASKIHYHLKELEKAEIVTVERTEEKNGIMQKFYRSVAYQLKIDHGLLPHSDLITDSMRSNILSSLDLSRELVSKAEDKLFSESINSEDSLLTGRAINTNLTKDQIQWLQEKMDELVHMLLADSDQQKDSKGKKHHINWIVVPIEEDEEEA</sequence>
<dbReference type="SUPFAM" id="SSF46785">
    <property type="entry name" value="Winged helix' DNA-binding domain"/>
    <property type="match status" value="1"/>
</dbReference>
<name>A0ABT9VV35_9BACI</name>
<evidence type="ECO:0000313" key="4">
    <source>
        <dbReference type="Proteomes" id="UP001235840"/>
    </source>
</evidence>
<protein>
    <submittedName>
        <fullName evidence="3">DNA-binding transcriptional ArsR family regulator</fullName>
    </submittedName>
</protein>
<dbReference type="GO" id="GO:0003677">
    <property type="term" value="F:DNA binding"/>
    <property type="evidence" value="ECO:0007669"/>
    <property type="project" value="UniProtKB-KW"/>
</dbReference>
<dbReference type="PANTHER" id="PTHR38600">
    <property type="entry name" value="TRANSCRIPTIONAL REGULATORY PROTEIN"/>
    <property type="match status" value="1"/>
</dbReference>
<accession>A0ABT9VV35</accession>
<organism evidence="3 4">
    <name type="scientific">Caldalkalibacillus horti</name>
    <dbReference type="NCBI Taxonomy" id="77523"/>
    <lineage>
        <taxon>Bacteria</taxon>
        <taxon>Bacillati</taxon>
        <taxon>Bacillota</taxon>
        <taxon>Bacilli</taxon>
        <taxon>Bacillales</taxon>
        <taxon>Bacillaceae</taxon>
        <taxon>Caldalkalibacillus</taxon>
    </lineage>
</organism>
<dbReference type="Pfam" id="PF01022">
    <property type="entry name" value="HTH_5"/>
    <property type="match status" value="1"/>
</dbReference>
<comment type="caution">
    <text evidence="3">The sequence shown here is derived from an EMBL/GenBank/DDBJ whole genome shotgun (WGS) entry which is preliminary data.</text>
</comment>
<dbReference type="CDD" id="cd00090">
    <property type="entry name" value="HTH_ARSR"/>
    <property type="match status" value="1"/>
</dbReference>
<proteinExistence type="predicted"/>
<evidence type="ECO:0000313" key="3">
    <source>
        <dbReference type="EMBL" id="MDQ0164490.1"/>
    </source>
</evidence>
<dbReference type="InterPro" id="IPR011991">
    <property type="entry name" value="ArsR-like_HTH"/>
</dbReference>
<keyword evidence="1 3" id="KW-0238">DNA-binding</keyword>